<protein>
    <recommendedName>
        <fullName evidence="4">NfeD-like C-terminal domain-containing protein</fullName>
    </recommendedName>
</protein>
<comment type="caution">
    <text evidence="2">The sequence shown here is derived from an EMBL/GenBank/DDBJ whole genome shotgun (WGS) entry which is preliminary data.</text>
</comment>
<gene>
    <name evidence="2" type="ORF">L21TH_0046</name>
</gene>
<name>R1CHU7_9FIRM</name>
<keyword evidence="1" id="KW-0472">Membrane</keyword>
<evidence type="ECO:0000313" key="3">
    <source>
        <dbReference type="Proteomes" id="UP000013378"/>
    </source>
</evidence>
<dbReference type="OrthoDB" id="189831at2"/>
<feature type="transmembrane region" description="Helical" evidence="1">
    <location>
        <begin position="85"/>
        <end position="109"/>
    </location>
</feature>
<dbReference type="Proteomes" id="UP000013378">
    <property type="component" value="Unassembled WGS sequence"/>
</dbReference>
<dbReference type="InterPro" id="IPR012340">
    <property type="entry name" value="NA-bd_OB-fold"/>
</dbReference>
<dbReference type="Gene3D" id="2.40.50.140">
    <property type="entry name" value="Nucleic acid-binding proteins"/>
    <property type="match status" value="1"/>
</dbReference>
<dbReference type="RefSeq" id="WP_006305439.1">
    <property type="nucleotide sequence ID" value="NZ_ARZA01000005.1"/>
</dbReference>
<dbReference type="AlphaFoldDB" id="R1CHU7"/>
<evidence type="ECO:0000256" key="1">
    <source>
        <dbReference type="SAM" id="Phobius"/>
    </source>
</evidence>
<keyword evidence="1" id="KW-1133">Transmembrane helix</keyword>
<keyword evidence="1" id="KW-0812">Transmembrane</keyword>
<proteinExistence type="predicted"/>
<feature type="transmembrane region" description="Helical" evidence="1">
    <location>
        <begin position="14"/>
        <end position="37"/>
    </location>
</feature>
<organism evidence="2 3">
    <name type="scientific">Caldisalinibacter kiritimatiensis</name>
    <dbReference type="NCBI Taxonomy" id="1304284"/>
    <lineage>
        <taxon>Bacteria</taxon>
        <taxon>Bacillati</taxon>
        <taxon>Bacillota</taxon>
        <taxon>Tissierellia</taxon>
        <taxon>Tissierellales</taxon>
        <taxon>Thermohalobacteraceae</taxon>
        <taxon>Caldisalinibacter</taxon>
    </lineage>
</organism>
<evidence type="ECO:0000313" key="2">
    <source>
        <dbReference type="EMBL" id="EOD01860.1"/>
    </source>
</evidence>
<evidence type="ECO:0008006" key="4">
    <source>
        <dbReference type="Google" id="ProtNLM"/>
    </source>
</evidence>
<keyword evidence="3" id="KW-1185">Reference proteome</keyword>
<dbReference type="eggNOG" id="ENOG503025B">
    <property type="taxonomic scope" value="Bacteria"/>
</dbReference>
<dbReference type="EMBL" id="ARZA01000005">
    <property type="protein sequence ID" value="EOD01860.1"/>
    <property type="molecule type" value="Genomic_DNA"/>
</dbReference>
<feature type="transmembrane region" description="Helical" evidence="1">
    <location>
        <begin position="57"/>
        <end position="78"/>
    </location>
</feature>
<accession>R1CHU7</accession>
<reference evidence="2 3" key="1">
    <citation type="journal article" date="2015" name="Geomicrobiol. J.">
        <title>Caldisalinibacter kiritimatiensis gen. nov., sp. nov., a moderately thermohalophilic thiosulfate-reducing bacterium from a hypersaline microbial mat.</title>
        <authorList>
            <person name="Ben Hania W."/>
            <person name="Joseph M."/>
            <person name="Fiebig A."/>
            <person name="Bunk B."/>
            <person name="Klenk H.-P."/>
            <person name="Fardeau M.-L."/>
            <person name="Spring S."/>
        </authorList>
    </citation>
    <scope>NUCLEOTIDE SEQUENCE [LARGE SCALE GENOMIC DNA]</scope>
    <source>
        <strain evidence="2 3">L21-TH-D2</strain>
    </source>
</reference>
<sequence>MEGWFSTISAFEKIFWYFVIPFTVIFIIQTVITFTGIGGDVDLDDGMLDGIDASLPIFTLRNFIIFFTVFGWTGIASINAGFSKLATIIVSVLLGMIVMFIVSSIFIFMSKLAESGNLDLEAAVNCVGEVYLTIPEKRTGVGKVQMQFQGGVREIDAVTDGETIQTGDKIRVIKVIQNQMVLVEKIR</sequence>
<dbReference type="STRING" id="1304284.L21TH_0046"/>